<proteinExistence type="predicted"/>
<reference evidence="1" key="2">
    <citation type="journal article" date="2015" name="Fish Shellfish Immunol.">
        <title>Early steps in the European eel (Anguilla anguilla)-Vibrio vulnificus interaction in the gills: Role of the RtxA13 toxin.</title>
        <authorList>
            <person name="Callol A."/>
            <person name="Pajuelo D."/>
            <person name="Ebbesson L."/>
            <person name="Teles M."/>
            <person name="MacKenzie S."/>
            <person name="Amaro C."/>
        </authorList>
    </citation>
    <scope>NUCLEOTIDE SEQUENCE</scope>
</reference>
<protein>
    <submittedName>
        <fullName evidence="1">Uncharacterized protein</fullName>
    </submittedName>
</protein>
<accession>A0A0E9RNP8</accession>
<organism evidence="1">
    <name type="scientific">Anguilla anguilla</name>
    <name type="common">European freshwater eel</name>
    <name type="synonym">Muraena anguilla</name>
    <dbReference type="NCBI Taxonomy" id="7936"/>
    <lineage>
        <taxon>Eukaryota</taxon>
        <taxon>Metazoa</taxon>
        <taxon>Chordata</taxon>
        <taxon>Craniata</taxon>
        <taxon>Vertebrata</taxon>
        <taxon>Euteleostomi</taxon>
        <taxon>Actinopterygii</taxon>
        <taxon>Neopterygii</taxon>
        <taxon>Teleostei</taxon>
        <taxon>Anguilliformes</taxon>
        <taxon>Anguillidae</taxon>
        <taxon>Anguilla</taxon>
    </lineage>
</organism>
<evidence type="ECO:0000313" key="1">
    <source>
        <dbReference type="EMBL" id="JAH29988.1"/>
    </source>
</evidence>
<dbReference type="AlphaFoldDB" id="A0A0E9RNP8"/>
<dbReference type="EMBL" id="GBXM01078589">
    <property type="protein sequence ID" value="JAH29988.1"/>
    <property type="molecule type" value="Transcribed_RNA"/>
</dbReference>
<sequence>MPCILILAPGRIVVVCSVEYRLETFTFNLSHSRHLVLNLVLNSYSNW</sequence>
<name>A0A0E9RNP8_ANGAN</name>
<reference evidence="1" key="1">
    <citation type="submission" date="2014-11" db="EMBL/GenBank/DDBJ databases">
        <authorList>
            <person name="Amaro Gonzalez C."/>
        </authorList>
    </citation>
    <scope>NUCLEOTIDE SEQUENCE</scope>
</reference>